<dbReference type="PANTHER" id="PTHR46018:SF4">
    <property type="entry name" value="METALLO-HYDROLASE YHFI-RELATED"/>
    <property type="match status" value="1"/>
</dbReference>
<dbReference type="Proteomes" id="UP000831859">
    <property type="component" value="Chromosome"/>
</dbReference>
<dbReference type="EMBL" id="CP093362">
    <property type="protein sequence ID" value="UQS85561.1"/>
    <property type="molecule type" value="Genomic_DNA"/>
</dbReference>
<dbReference type="Pfam" id="PF12706">
    <property type="entry name" value="Lactamase_B_2"/>
    <property type="match status" value="1"/>
</dbReference>
<dbReference type="SMART" id="SM00849">
    <property type="entry name" value="Lactamase_B"/>
    <property type="match status" value="1"/>
</dbReference>
<dbReference type="InterPro" id="IPR001279">
    <property type="entry name" value="Metallo-B-lactamas"/>
</dbReference>
<keyword evidence="1" id="KW-0862">Zinc</keyword>
<feature type="domain" description="Metallo-beta-lactamase" evidence="2">
    <location>
        <begin position="18"/>
        <end position="211"/>
    </location>
</feature>
<gene>
    <name evidence="3" type="ORF">MOO46_02975</name>
</gene>
<sequence>MKVRVLGYYGGYPYDGVGTSGYLIQSGNFNLLLDCGSGVLLELEKYLDPLQLDALILSHYHHDHKADVGVLEYYWQLNKENRKEPTLPIYGNTDDEYSFEGLNWNNDTKAMPYNENKKLNLDPFTITFLKTKHPVPSYAVKILEKSTKKTLVFTSDTKYFDGLVDFCSDADILITDTNFYEDKKGIKWHMTSKETGKLIRDSKAKCVIISHLPQYGVLSDLLNETVKYSGNKSNIMLAKLGLMLDIN</sequence>
<dbReference type="PANTHER" id="PTHR46018">
    <property type="entry name" value="ZINC PHOSPHODIESTERASE ELAC PROTEIN 1"/>
    <property type="match status" value="1"/>
</dbReference>
<evidence type="ECO:0000259" key="2">
    <source>
        <dbReference type="SMART" id="SM00849"/>
    </source>
</evidence>
<reference evidence="3 4" key="1">
    <citation type="journal article" date="2022" name="Int. J. Syst. Evol. Microbiol.">
        <title>Apilactobacillus apisilvae sp. nov., Nicolia spurrieriana gen. nov. sp. nov., Bombilactobacillus folatiphilus sp. nov. and Bombilactobacillus thymidiniphilus sp. nov., four new lactic acid bacterial isolates from stingless bees Tetragonula carbonaria and Austroplebeia australis.</title>
        <authorList>
            <person name="Oliphant S.A."/>
            <person name="Watson-Haigh N.S."/>
            <person name="Sumby K.M."/>
            <person name="Gardner J."/>
            <person name="Groom S."/>
            <person name="Jiranek V."/>
        </authorList>
    </citation>
    <scope>NUCLEOTIDE SEQUENCE [LARGE SCALE GENOMIC DNA]</scope>
    <source>
        <strain evidence="3 4">SG5_A10</strain>
    </source>
</reference>
<protein>
    <submittedName>
        <fullName evidence="3">MBL fold metallo-hydrolase</fullName>
    </submittedName>
</protein>
<dbReference type="CDD" id="cd07716">
    <property type="entry name" value="RNaseZ_short-form-like_MBL-fold"/>
    <property type="match status" value="1"/>
</dbReference>
<keyword evidence="4" id="KW-1185">Reference proteome</keyword>
<name>A0ABY4PJD9_9LACO</name>
<dbReference type="Gene3D" id="3.60.15.10">
    <property type="entry name" value="Ribonuclease Z/Hydroxyacylglutathione hydrolase-like"/>
    <property type="match status" value="1"/>
</dbReference>
<evidence type="ECO:0000256" key="1">
    <source>
        <dbReference type="ARBA" id="ARBA00022833"/>
    </source>
</evidence>
<proteinExistence type="predicted"/>
<evidence type="ECO:0000313" key="4">
    <source>
        <dbReference type="Proteomes" id="UP000831859"/>
    </source>
</evidence>
<dbReference type="SUPFAM" id="SSF56281">
    <property type="entry name" value="Metallo-hydrolase/oxidoreductase"/>
    <property type="match status" value="1"/>
</dbReference>
<dbReference type="RefSeq" id="WP_249511532.1">
    <property type="nucleotide sequence ID" value="NZ_CP093362.1"/>
</dbReference>
<organism evidence="3 4">
    <name type="scientific">Apilactobacillus apisilvae</name>
    <dbReference type="NCBI Taxonomy" id="2923364"/>
    <lineage>
        <taxon>Bacteria</taxon>
        <taxon>Bacillati</taxon>
        <taxon>Bacillota</taxon>
        <taxon>Bacilli</taxon>
        <taxon>Lactobacillales</taxon>
        <taxon>Lactobacillaceae</taxon>
        <taxon>Apilactobacillus</taxon>
    </lineage>
</organism>
<dbReference type="InterPro" id="IPR036866">
    <property type="entry name" value="RibonucZ/Hydroxyglut_hydro"/>
</dbReference>
<accession>A0ABY4PJD9</accession>
<evidence type="ECO:0000313" key="3">
    <source>
        <dbReference type="EMBL" id="UQS85561.1"/>
    </source>
</evidence>